<dbReference type="PANTHER" id="PTHR43618">
    <property type="entry name" value="7-ALPHA-HYDROXYSTEROID DEHYDROGENASE"/>
    <property type="match status" value="1"/>
</dbReference>
<protein>
    <submittedName>
        <fullName evidence="6">Rhamnolipids biosynthesis 3-oxoacyl-[acyl-carrier-protein] reductase</fullName>
    </submittedName>
</protein>
<name>A0A9Q8LC91_PASFU</name>
<evidence type="ECO:0000256" key="3">
    <source>
        <dbReference type="ARBA" id="ARBA00023002"/>
    </source>
</evidence>
<dbReference type="RefSeq" id="XP_047759129.1">
    <property type="nucleotide sequence ID" value="XM_047907155.1"/>
</dbReference>
<keyword evidence="3" id="KW-0560">Oxidoreductase</keyword>
<dbReference type="Proteomes" id="UP000756132">
    <property type="component" value="Chromosome 3"/>
</dbReference>
<feature type="region of interest" description="Disordered" evidence="5">
    <location>
        <begin position="234"/>
        <end position="265"/>
    </location>
</feature>
<dbReference type="EMBL" id="CP090165">
    <property type="protein sequence ID" value="UJO14763.1"/>
    <property type="molecule type" value="Genomic_DNA"/>
</dbReference>
<evidence type="ECO:0000313" key="7">
    <source>
        <dbReference type="Proteomes" id="UP000756132"/>
    </source>
</evidence>
<dbReference type="InterPro" id="IPR036291">
    <property type="entry name" value="NAD(P)-bd_dom_sf"/>
</dbReference>
<dbReference type="Pfam" id="PF00106">
    <property type="entry name" value="adh_short"/>
    <property type="match status" value="1"/>
</dbReference>
<dbReference type="PRINTS" id="PR00080">
    <property type="entry name" value="SDRFAMILY"/>
</dbReference>
<dbReference type="OMA" id="DQKSHIE"/>
<sequence length="299" mass="32425">MVSDDARQHNNQEFQLSNLFNVEDKVALITGGGSGIGLMAVQALAVNGAKVYICGRTQEKLDTVAKTFSQDISGQIIPIVADVSKKADVATLYQEISQKEKHLDILINNAGISTSTFNTEAGNAEELKKALFDNEDATYEDWDAVYRTNVSQIYFMTTCFLPLLQKASESTKGWSASVINISSISGQVKTSQHHPQYNASKCAAIHLTRMLANEIQTNGLTIRVNDIAPGVFPSEMTAGESGENQKSHIPKEQHEGKTPAARPGHDRDMAQSVLFVAANQFLNGQSITVDGGYTLMAGR</sequence>
<dbReference type="OrthoDB" id="3819888at2759"/>
<evidence type="ECO:0000313" key="6">
    <source>
        <dbReference type="EMBL" id="UJO14763.1"/>
    </source>
</evidence>
<evidence type="ECO:0000256" key="1">
    <source>
        <dbReference type="ARBA" id="ARBA00006484"/>
    </source>
</evidence>
<comment type="similarity">
    <text evidence="1 4">Belongs to the short-chain dehydrogenases/reductases (SDR) family.</text>
</comment>
<evidence type="ECO:0000256" key="5">
    <source>
        <dbReference type="SAM" id="MobiDB-lite"/>
    </source>
</evidence>
<keyword evidence="2" id="KW-0521">NADP</keyword>
<dbReference type="GeneID" id="71987885"/>
<dbReference type="InterPro" id="IPR002347">
    <property type="entry name" value="SDR_fam"/>
</dbReference>
<evidence type="ECO:0000256" key="2">
    <source>
        <dbReference type="ARBA" id="ARBA00022857"/>
    </source>
</evidence>
<organism evidence="6 7">
    <name type="scientific">Passalora fulva</name>
    <name type="common">Tomato leaf mold</name>
    <name type="synonym">Cladosporium fulvum</name>
    <dbReference type="NCBI Taxonomy" id="5499"/>
    <lineage>
        <taxon>Eukaryota</taxon>
        <taxon>Fungi</taxon>
        <taxon>Dikarya</taxon>
        <taxon>Ascomycota</taxon>
        <taxon>Pezizomycotina</taxon>
        <taxon>Dothideomycetes</taxon>
        <taxon>Dothideomycetidae</taxon>
        <taxon>Mycosphaerellales</taxon>
        <taxon>Mycosphaerellaceae</taxon>
        <taxon>Fulvia</taxon>
    </lineage>
</organism>
<dbReference type="SUPFAM" id="SSF51735">
    <property type="entry name" value="NAD(P)-binding Rossmann-fold domains"/>
    <property type="match status" value="1"/>
</dbReference>
<keyword evidence="7" id="KW-1185">Reference proteome</keyword>
<dbReference type="AlphaFoldDB" id="A0A9Q8LC91"/>
<dbReference type="Gene3D" id="3.40.50.720">
    <property type="entry name" value="NAD(P)-binding Rossmann-like Domain"/>
    <property type="match status" value="1"/>
</dbReference>
<dbReference type="PANTHER" id="PTHR43618:SF4">
    <property type="entry name" value="SHORT CHAIN DEHYDROGENASE_REDUCTASE FAMILY (AFU_ORTHOLOGUE AFUA_7G04540)"/>
    <property type="match status" value="1"/>
</dbReference>
<proteinExistence type="inferred from homology"/>
<reference evidence="6" key="1">
    <citation type="submission" date="2021-12" db="EMBL/GenBank/DDBJ databases">
        <authorList>
            <person name="Zaccaron A."/>
            <person name="Stergiopoulos I."/>
        </authorList>
    </citation>
    <scope>NUCLEOTIDE SEQUENCE</scope>
    <source>
        <strain evidence="6">Race5_Kim</strain>
    </source>
</reference>
<evidence type="ECO:0000256" key="4">
    <source>
        <dbReference type="RuleBase" id="RU000363"/>
    </source>
</evidence>
<dbReference type="CDD" id="cd05233">
    <property type="entry name" value="SDR_c"/>
    <property type="match status" value="1"/>
</dbReference>
<accession>A0A9Q8LC91</accession>
<feature type="compositionally biased region" description="Basic and acidic residues" evidence="5">
    <location>
        <begin position="243"/>
        <end position="265"/>
    </location>
</feature>
<reference evidence="6" key="2">
    <citation type="journal article" date="2022" name="Microb. Genom.">
        <title>A chromosome-scale genome assembly of the tomato pathogen Cladosporium fulvum reveals a compartmentalized genome architecture and the presence of a dispensable chromosome.</title>
        <authorList>
            <person name="Zaccaron A.Z."/>
            <person name="Chen L.H."/>
            <person name="Samaras A."/>
            <person name="Stergiopoulos I."/>
        </authorList>
    </citation>
    <scope>NUCLEOTIDE SEQUENCE</scope>
    <source>
        <strain evidence="6">Race5_Kim</strain>
    </source>
</reference>
<dbReference type="PRINTS" id="PR00081">
    <property type="entry name" value="GDHRDH"/>
</dbReference>
<gene>
    <name evidence="6" type="ORF">CLAFUR5_08007</name>
</gene>
<dbReference type="FunFam" id="3.40.50.720:FF:000084">
    <property type="entry name" value="Short-chain dehydrogenase reductase"/>
    <property type="match status" value="1"/>
</dbReference>
<dbReference type="InterPro" id="IPR052178">
    <property type="entry name" value="Sec_Metab_Biosynth_SDR"/>
</dbReference>
<dbReference type="GO" id="GO:0016491">
    <property type="term" value="F:oxidoreductase activity"/>
    <property type="evidence" value="ECO:0007669"/>
    <property type="project" value="UniProtKB-KW"/>
</dbReference>
<dbReference type="KEGG" id="ffu:CLAFUR5_08007"/>